<keyword evidence="3" id="KW-1185">Reference proteome</keyword>
<proteinExistence type="predicted"/>
<comment type="caution">
    <text evidence="2">The sequence shown here is derived from an EMBL/GenBank/DDBJ whole genome shotgun (WGS) entry which is preliminary data.</text>
</comment>
<sequence length="314" mass="35192">MSDSAYVRADFKTGIWNVMAMGTNRRAEVSLSRSSIPLKPSVSTSSSIASRCRVREVPFKPVDWKPIPLRGQLGLPFQYSLKLRRRRLFWKRILIIRIKEPREVCMEALAGFRQTGSVPRASVEVQSSKIRAVDALESFNPGDPTPRDDIVKIGEFVQFDTSSVGNVREEYPSQGQAGWFWSKLGKPGGLRKKRSVWQCRLRIDVVDGQAPNALNRRVTDWLSKYRLQKIVVRSGVVSGHDKFEDVRRSDIAQLGLPCGDRDRQSHADLPGSIKQLLGEAVSNVLHCLQTCVSVRRGCPRRDPVGNAKLVGGEI</sequence>
<gene>
    <name evidence="2" type="ORF">R3P38DRAFT_2809096</name>
    <name evidence="1" type="ORF">R3P38DRAFT_2809917</name>
</gene>
<dbReference type="EMBL" id="JAWWNJ010000159">
    <property type="protein sequence ID" value="KAK6980475.1"/>
    <property type="molecule type" value="Genomic_DNA"/>
</dbReference>
<dbReference type="EMBL" id="JAWWNJ010000166">
    <property type="protein sequence ID" value="KAK6977638.1"/>
    <property type="molecule type" value="Genomic_DNA"/>
</dbReference>
<evidence type="ECO:0000313" key="3">
    <source>
        <dbReference type="Proteomes" id="UP001362999"/>
    </source>
</evidence>
<evidence type="ECO:0000313" key="1">
    <source>
        <dbReference type="EMBL" id="KAK6977638.1"/>
    </source>
</evidence>
<reference evidence="2 3" key="1">
    <citation type="journal article" date="2024" name="J Genomics">
        <title>Draft genome sequencing and assembly of Favolaschia claudopus CIRM-BRFM 2984 isolated from oak limbs.</title>
        <authorList>
            <person name="Navarro D."/>
            <person name="Drula E."/>
            <person name="Chaduli D."/>
            <person name="Cazenave R."/>
            <person name="Ahrendt S."/>
            <person name="Wang J."/>
            <person name="Lipzen A."/>
            <person name="Daum C."/>
            <person name="Barry K."/>
            <person name="Grigoriev I.V."/>
            <person name="Favel A."/>
            <person name="Rosso M.N."/>
            <person name="Martin F."/>
        </authorList>
    </citation>
    <scope>NUCLEOTIDE SEQUENCE [LARGE SCALE GENOMIC DNA]</scope>
    <source>
        <strain evidence="2 3">CIRM-BRFM 2984</strain>
    </source>
</reference>
<evidence type="ECO:0000313" key="2">
    <source>
        <dbReference type="EMBL" id="KAK6980475.1"/>
    </source>
</evidence>
<organism evidence="2 3">
    <name type="scientific">Favolaschia claudopus</name>
    <dbReference type="NCBI Taxonomy" id="2862362"/>
    <lineage>
        <taxon>Eukaryota</taxon>
        <taxon>Fungi</taxon>
        <taxon>Dikarya</taxon>
        <taxon>Basidiomycota</taxon>
        <taxon>Agaricomycotina</taxon>
        <taxon>Agaricomycetes</taxon>
        <taxon>Agaricomycetidae</taxon>
        <taxon>Agaricales</taxon>
        <taxon>Marasmiineae</taxon>
        <taxon>Mycenaceae</taxon>
        <taxon>Favolaschia</taxon>
    </lineage>
</organism>
<name>A0AAV9ZDV3_9AGAR</name>
<dbReference type="AlphaFoldDB" id="A0AAV9ZDV3"/>
<accession>A0AAV9ZDV3</accession>
<protein>
    <submittedName>
        <fullName evidence="2">Uncharacterized protein</fullName>
    </submittedName>
</protein>
<dbReference type="Proteomes" id="UP001362999">
    <property type="component" value="Unassembled WGS sequence"/>
</dbReference>